<dbReference type="EMBL" id="MG677935">
    <property type="protein sequence ID" value="AUW36455.1"/>
    <property type="molecule type" value="Genomic_DNA"/>
</dbReference>
<dbReference type="AlphaFoldDB" id="A0A2K9YRU0"/>
<proteinExistence type="predicted"/>
<keyword evidence="1" id="KW-0934">Plastid</keyword>
<keyword evidence="1" id="KW-0150">Chloroplast</keyword>
<sequence>MFSPPPIWPQKGLGARPWFFPLNLSIDRRGLAILRFKGKNQGKPQLGARGPRAAV</sequence>
<geneLocation type="chloroplast" evidence="1"/>
<organism evidence="1">
    <name type="scientific">Haematococcus lacustris</name>
    <name type="common">Green alga</name>
    <name type="synonym">Haematococcus pluvialis</name>
    <dbReference type="NCBI Taxonomy" id="44745"/>
    <lineage>
        <taxon>Eukaryota</taxon>
        <taxon>Viridiplantae</taxon>
        <taxon>Chlorophyta</taxon>
        <taxon>core chlorophytes</taxon>
        <taxon>Chlorophyceae</taxon>
        <taxon>CS clade</taxon>
        <taxon>Chlamydomonadales</taxon>
        <taxon>Haematococcaceae</taxon>
        <taxon>Haematococcus</taxon>
    </lineage>
</organism>
<evidence type="ECO:0000313" key="1">
    <source>
        <dbReference type="EMBL" id="AUW36455.1"/>
    </source>
</evidence>
<name>A0A2K9YRU0_HAELA</name>
<protein>
    <submittedName>
        <fullName evidence="1">Uncharacterized protein</fullName>
    </submittedName>
</protein>
<accession>A0A2K9YRU0</accession>
<reference evidence="1" key="1">
    <citation type="submission" date="2017-12" db="EMBL/GenBank/DDBJ databases">
        <authorList>
            <person name="Hurst M.R.H."/>
        </authorList>
    </citation>
    <scope>NUCLEOTIDE SEQUENCE</scope>
    <source>
        <strain evidence="1">UTEX 2505</strain>
    </source>
</reference>
<gene>
    <name evidence="1" type="ORF">SG3EUKT975002.1</name>
</gene>